<evidence type="ECO:0000313" key="4">
    <source>
        <dbReference type="Proteomes" id="UP001597263"/>
    </source>
</evidence>
<dbReference type="InterPro" id="IPR012337">
    <property type="entry name" value="RNaseH-like_sf"/>
</dbReference>
<keyword evidence="3" id="KW-0378">Hydrolase</keyword>
<dbReference type="GO" id="GO:0004527">
    <property type="term" value="F:exonuclease activity"/>
    <property type="evidence" value="ECO:0007669"/>
    <property type="project" value="UniProtKB-KW"/>
</dbReference>
<sequence length="328" mass="36712">MSSNSSQFDMFETQTEHPTPASPVVASPAKRKPKQDSEEETLARQLEQTGRFRILRKLVPRNIINRADSQFDKLAVLIDTETTGLDHATDQVIEVGAVAFTYSDDGALGDVVGVFSGLQQPSIQIPAEITRITGITNEMVQGQSLDLEALKNMVEPADLIIAHNARFDRPFCEKLSPVFVTKAWACSVAEIQWAAFGFEGSKLGYLVGQAGLFHNGHRATDDCHALLEVLARPAGGANTVPFSELLKSSRKSRIRIYAENSPFDLKDHLKKRGYRWSDGSDARPKAWWIEVDESDYESELHYLKTEIYRWKDAEPLSVKLTAVERYKK</sequence>
<dbReference type="SUPFAM" id="SSF53098">
    <property type="entry name" value="Ribonuclease H-like"/>
    <property type="match status" value="1"/>
</dbReference>
<reference evidence="4" key="1">
    <citation type="journal article" date="2019" name="Int. J. Syst. Evol. Microbiol.">
        <title>The Global Catalogue of Microorganisms (GCM) 10K type strain sequencing project: providing services to taxonomists for standard genome sequencing and annotation.</title>
        <authorList>
            <consortium name="The Broad Institute Genomics Platform"/>
            <consortium name="The Broad Institute Genome Sequencing Center for Infectious Disease"/>
            <person name="Wu L."/>
            <person name="Ma J."/>
        </authorList>
    </citation>
    <scope>NUCLEOTIDE SEQUENCE [LARGE SCALE GENOMIC DNA]</scope>
    <source>
        <strain evidence="4">CCUG 49584</strain>
    </source>
</reference>
<dbReference type="Gene3D" id="3.30.420.10">
    <property type="entry name" value="Ribonuclease H-like superfamily/Ribonuclease H"/>
    <property type="match status" value="1"/>
</dbReference>
<dbReference type="EMBL" id="JBHTMA010000040">
    <property type="protein sequence ID" value="MFD1228641.1"/>
    <property type="molecule type" value="Genomic_DNA"/>
</dbReference>
<feature type="compositionally biased region" description="Polar residues" evidence="1">
    <location>
        <begin position="1"/>
        <end position="17"/>
    </location>
</feature>
<dbReference type="SMART" id="SM00479">
    <property type="entry name" value="EXOIII"/>
    <property type="match status" value="1"/>
</dbReference>
<name>A0ABW3V8L2_9HYPH</name>
<dbReference type="InterPro" id="IPR013520">
    <property type="entry name" value="Ribonucl_H"/>
</dbReference>
<dbReference type="RefSeq" id="WP_289385335.1">
    <property type="nucleotide sequence ID" value="NZ_JAUCBM010000001.1"/>
</dbReference>
<dbReference type="CDD" id="cd06127">
    <property type="entry name" value="DEDDh"/>
    <property type="match status" value="1"/>
</dbReference>
<feature type="domain" description="Exonuclease" evidence="2">
    <location>
        <begin position="74"/>
        <end position="239"/>
    </location>
</feature>
<dbReference type="PANTHER" id="PTHR30231">
    <property type="entry name" value="DNA POLYMERASE III SUBUNIT EPSILON"/>
    <property type="match status" value="1"/>
</dbReference>
<organism evidence="3 4">
    <name type="scientific">Pseudochrobactrum kiredjianiae</name>
    <dbReference type="NCBI Taxonomy" id="386305"/>
    <lineage>
        <taxon>Bacteria</taxon>
        <taxon>Pseudomonadati</taxon>
        <taxon>Pseudomonadota</taxon>
        <taxon>Alphaproteobacteria</taxon>
        <taxon>Hyphomicrobiales</taxon>
        <taxon>Brucellaceae</taxon>
        <taxon>Pseudochrobactrum</taxon>
    </lineage>
</organism>
<dbReference type="Proteomes" id="UP001597263">
    <property type="component" value="Unassembled WGS sequence"/>
</dbReference>
<dbReference type="PANTHER" id="PTHR30231:SF37">
    <property type="entry name" value="EXODEOXYRIBONUCLEASE 10"/>
    <property type="match status" value="1"/>
</dbReference>
<comment type="caution">
    <text evidence="3">The sequence shown here is derived from an EMBL/GenBank/DDBJ whole genome shotgun (WGS) entry which is preliminary data.</text>
</comment>
<protein>
    <submittedName>
        <fullName evidence="3">3'-5' exonuclease</fullName>
    </submittedName>
</protein>
<keyword evidence="3" id="KW-0540">Nuclease</keyword>
<keyword evidence="3" id="KW-0269">Exonuclease</keyword>
<dbReference type="InterPro" id="IPR036397">
    <property type="entry name" value="RNaseH_sf"/>
</dbReference>
<accession>A0ABW3V8L2</accession>
<keyword evidence="4" id="KW-1185">Reference proteome</keyword>
<proteinExistence type="predicted"/>
<dbReference type="NCBIfam" id="NF006615">
    <property type="entry name" value="PRK09182.1"/>
    <property type="match status" value="1"/>
</dbReference>
<feature type="region of interest" description="Disordered" evidence="1">
    <location>
        <begin position="1"/>
        <end position="40"/>
    </location>
</feature>
<gene>
    <name evidence="3" type="ORF">ACFQ35_15975</name>
</gene>
<evidence type="ECO:0000259" key="2">
    <source>
        <dbReference type="SMART" id="SM00479"/>
    </source>
</evidence>
<evidence type="ECO:0000313" key="3">
    <source>
        <dbReference type="EMBL" id="MFD1228641.1"/>
    </source>
</evidence>
<dbReference type="Pfam" id="PF00929">
    <property type="entry name" value="RNase_T"/>
    <property type="match status" value="1"/>
</dbReference>
<evidence type="ECO:0000256" key="1">
    <source>
        <dbReference type="SAM" id="MobiDB-lite"/>
    </source>
</evidence>